<accession>A0A0A2JJN4</accession>
<protein>
    <submittedName>
        <fullName evidence="1">HAD-superfamily hydrolase, subfamily IA, variant 3</fullName>
    </submittedName>
</protein>
<dbReference type="InterPro" id="IPR041492">
    <property type="entry name" value="HAD_2"/>
</dbReference>
<dbReference type="PANTHER" id="PTHR18901">
    <property type="entry name" value="2-DEOXYGLUCOSE-6-PHOSPHATE PHOSPHATASE 2"/>
    <property type="match status" value="1"/>
</dbReference>
<dbReference type="SFLD" id="SFLDS00003">
    <property type="entry name" value="Haloacid_Dehalogenase"/>
    <property type="match status" value="1"/>
</dbReference>
<dbReference type="Proteomes" id="UP000030143">
    <property type="component" value="Unassembled WGS sequence"/>
</dbReference>
<dbReference type="Pfam" id="PF13419">
    <property type="entry name" value="HAD_2"/>
    <property type="match status" value="1"/>
</dbReference>
<dbReference type="EMBL" id="JQFZ01000275">
    <property type="protein sequence ID" value="KGO51975.1"/>
    <property type="molecule type" value="Genomic_DNA"/>
</dbReference>
<dbReference type="SUPFAM" id="SSF56784">
    <property type="entry name" value="HAD-like"/>
    <property type="match status" value="1"/>
</dbReference>
<dbReference type="HOGENOM" id="CLU_045011_13_0_1"/>
<dbReference type="STRING" id="27334.A0A0A2JJN4"/>
<dbReference type="SFLD" id="SFLDG01129">
    <property type="entry name" value="C1.5:_HAD__Beta-PGM__Phosphata"/>
    <property type="match status" value="1"/>
</dbReference>
<dbReference type="NCBIfam" id="TIGR01509">
    <property type="entry name" value="HAD-SF-IA-v3"/>
    <property type="match status" value="1"/>
</dbReference>
<dbReference type="InterPro" id="IPR006439">
    <property type="entry name" value="HAD-SF_hydro_IA"/>
</dbReference>
<organism evidence="1 2">
    <name type="scientific">Penicillium expansum</name>
    <name type="common">Blue mold rot fungus</name>
    <dbReference type="NCBI Taxonomy" id="27334"/>
    <lineage>
        <taxon>Eukaryota</taxon>
        <taxon>Fungi</taxon>
        <taxon>Dikarya</taxon>
        <taxon>Ascomycota</taxon>
        <taxon>Pezizomycotina</taxon>
        <taxon>Eurotiomycetes</taxon>
        <taxon>Eurotiomycetidae</taxon>
        <taxon>Eurotiales</taxon>
        <taxon>Aspergillaceae</taxon>
        <taxon>Penicillium</taxon>
    </lineage>
</organism>
<dbReference type="PhylomeDB" id="A0A0A2JJN4"/>
<dbReference type="VEuPathDB" id="FungiDB:PEXP_093800"/>
<dbReference type="GO" id="GO:0016791">
    <property type="term" value="F:phosphatase activity"/>
    <property type="evidence" value="ECO:0007669"/>
    <property type="project" value="UniProtKB-ARBA"/>
</dbReference>
<dbReference type="InterPro" id="IPR036412">
    <property type="entry name" value="HAD-like_sf"/>
</dbReference>
<dbReference type="RefSeq" id="XP_016594773.1">
    <property type="nucleotide sequence ID" value="XM_016743708.1"/>
</dbReference>
<dbReference type="Gene3D" id="3.40.50.1000">
    <property type="entry name" value="HAD superfamily/HAD-like"/>
    <property type="match status" value="1"/>
</dbReference>
<dbReference type="InterPro" id="IPR023214">
    <property type="entry name" value="HAD_sf"/>
</dbReference>
<keyword evidence="2" id="KW-1185">Reference proteome</keyword>
<proteinExistence type="predicted"/>
<dbReference type="AlphaFoldDB" id="A0A0A2JJN4"/>
<gene>
    <name evidence="1" type="ORF">PEX2_064370</name>
</gene>
<dbReference type="Gene3D" id="1.10.150.240">
    <property type="entry name" value="Putative phosphatase, domain 2"/>
    <property type="match status" value="1"/>
</dbReference>
<reference evidence="1 2" key="1">
    <citation type="journal article" date="2015" name="Mol. Plant Microbe Interact.">
        <title>Genome, transcriptome, and functional analyses of Penicillium expansum provide new insights into secondary metabolism and pathogenicity.</title>
        <authorList>
            <person name="Ballester A.R."/>
            <person name="Marcet-Houben M."/>
            <person name="Levin E."/>
            <person name="Sela N."/>
            <person name="Selma-Lazaro C."/>
            <person name="Carmona L."/>
            <person name="Wisniewski M."/>
            <person name="Droby S."/>
            <person name="Gonzalez-Candelas L."/>
            <person name="Gabaldon T."/>
        </authorList>
    </citation>
    <scope>NUCLEOTIDE SEQUENCE [LARGE SCALE GENOMIC DNA]</scope>
    <source>
        <strain evidence="1 2">MD-8</strain>
    </source>
</reference>
<name>A0A0A2JJN4_PENEN</name>
<evidence type="ECO:0000313" key="1">
    <source>
        <dbReference type="EMBL" id="KGO51975.1"/>
    </source>
</evidence>
<dbReference type="PANTHER" id="PTHR18901:SF42">
    <property type="entry name" value="SUPERFAMILY HYDROLASE, PUTATIVE-RELATED"/>
    <property type="match status" value="1"/>
</dbReference>
<dbReference type="GeneID" id="27679128"/>
<dbReference type="OrthoDB" id="40579at2759"/>
<dbReference type="InterPro" id="IPR023198">
    <property type="entry name" value="PGP-like_dom2"/>
</dbReference>
<sequence>MEEKGRLLGPIGESEDAWEAKTKLLDEAKKQAMKALVHQKMQETEQRVLELDPIEAAPPNPLRIGGVKASWALRPKLNSDAIHHITPGVIKLRSKFAFIRYSWLSQRQNEYKENPKLTNPTSFPAVRACIFDMDGLLINSEDIVAQSTNHLLKKYDQPPLTPSIRAQLMGVADSTNGEIFHNWAKLPISREQFALESSQEMQLRFPDCMPLPGAENILSDLSRARSAASGDKIQLALASSTKTHSYELKTSGPESKRLLSFFRSDRKVLLDDPRVRLGRGKPAPDIYLVALQVLNSGVEPNENPILPSECLVFEDSIAGVEAGRRAGMRVVWVPHSDVAVEYQPRHKDILAGRSGRFQVGDDWQLGEVDDGWAESIPSLEDFDYEKYGLDVLS</sequence>
<evidence type="ECO:0000313" key="2">
    <source>
        <dbReference type="Proteomes" id="UP000030143"/>
    </source>
</evidence>
<keyword evidence="1" id="KW-0378">Hydrolase</keyword>
<comment type="caution">
    <text evidence="1">The sequence shown here is derived from an EMBL/GenBank/DDBJ whole genome shotgun (WGS) entry which is preliminary data.</text>
</comment>